<evidence type="ECO:0000259" key="7">
    <source>
        <dbReference type="Pfam" id="PF01551"/>
    </source>
</evidence>
<dbReference type="PANTHER" id="PTHR21666:SF288">
    <property type="entry name" value="CELL DIVISION PROTEIN YTFB"/>
    <property type="match status" value="1"/>
</dbReference>
<sequence>MTLMDGLRRALPYAPLRQPLPGALDVTSVFGYRADPFLGRPALHSGMDLRAPYGDPVRATASGRVTVAEASGGYGNLVELDHGAGLATRYGHLSEIEVSDGQWVEAGAIVGRIGTTGRSTGAHLHYEVRVDGAAVDPSRYLKAGRLLTAGL</sequence>
<dbReference type="GO" id="GO:0006508">
    <property type="term" value="P:proteolysis"/>
    <property type="evidence" value="ECO:0007669"/>
    <property type="project" value="UniProtKB-KW"/>
</dbReference>
<comment type="caution">
    <text evidence="8">The sequence shown here is derived from an EMBL/GenBank/DDBJ whole genome shotgun (WGS) entry which is preliminary data.</text>
</comment>
<dbReference type="Gene3D" id="2.70.70.10">
    <property type="entry name" value="Glucose Permease (Domain IIA)"/>
    <property type="match status" value="1"/>
</dbReference>
<feature type="domain" description="M23ase beta-sheet core" evidence="7">
    <location>
        <begin position="43"/>
        <end position="137"/>
    </location>
</feature>
<dbReference type="PANTHER" id="PTHR21666">
    <property type="entry name" value="PEPTIDASE-RELATED"/>
    <property type="match status" value="1"/>
</dbReference>
<keyword evidence="3" id="KW-0479">Metal-binding</keyword>
<name>A0A2S6MYW5_9HYPH</name>
<dbReference type="Proteomes" id="UP000239089">
    <property type="component" value="Unassembled WGS sequence"/>
</dbReference>
<dbReference type="AlphaFoldDB" id="A0A2S6MYW5"/>
<evidence type="ECO:0000256" key="5">
    <source>
        <dbReference type="ARBA" id="ARBA00022833"/>
    </source>
</evidence>
<organism evidence="8 9">
    <name type="scientific">Rhodoblastus sphagnicola</name>
    <dbReference type="NCBI Taxonomy" id="333368"/>
    <lineage>
        <taxon>Bacteria</taxon>
        <taxon>Pseudomonadati</taxon>
        <taxon>Pseudomonadota</taxon>
        <taxon>Alphaproteobacteria</taxon>
        <taxon>Hyphomicrobiales</taxon>
        <taxon>Rhodoblastaceae</taxon>
        <taxon>Rhodoblastus</taxon>
    </lineage>
</organism>
<evidence type="ECO:0000256" key="6">
    <source>
        <dbReference type="ARBA" id="ARBA00023049"/>
    </source>
</evidence>
<keyword evidence="4" id="KW-0378">Hydrolase</keyword>
<dbReference type="InterPro" id="IPR016047">
    <property type="entry name" value="M23ase_b-sheet_dom"/>
</dbReference>
<evidence type="ECO:0000313" key="9">
    <source>
        <dbReference type="Proteomes" id="UP000239089"/>
    </source>
</evidence>
<dbReference type="GO" id="GO:0004222">
    <property type="term" value="F:metalloendopeptidase activity"/>
    <property type="evidence" value="ECO:0007669"/>
    <property type="project" value="TreeGrafter"/>
</dbReference>
<dbReference type="InterPro" id="IPR011055">
    <property type="entry name" value="Dup_hybrid_motif"/>
</dbReference>
<gene>
    <name evidence="8" type="ORF">CCR94_20110</name>
</gene>
<keyword evidence="6" id="KW-0482">Metalloprotease</keyword>
<evidence type="ECO:0000256" key="2">
    <source>
        <dbReference type="ARBA" id="ARBA00022670"/>
    </source>
</evidence>
<comment type="cofactor">
    <cofactor evidence="1">
        <name>Zn(2+)</name>
        <dbReference type="ChEBI" id="CHEBI:29105"/>
    </cofactor>
</comment>
<evidence type="ECO:0000256" key="4">
    <source>
        <dbReference type="ARBA" id="ARBA00022801"/>
    </source>
</evidence>
<keyword evidence="9" id="KW-1185">Reference proteome</keyword>
<keyword evidence="5" id="KW-0862">Zinc</keyword>
<evidence type="ECO:0000256" key="1">
    <source>
        <dbReference type="ARBA" id="ARBA00001947"/>
    </source>
</evidence>
<keyword evidence="2" id="KW-0645">Protease</keyword>
<dbReference type="Pfam" id="PF01551">
    <property type="entry name" value="Peptidase_M23"/>
    <property type="match status" value="1"/>
</dbReference>
<protein>
    <recommendedName>
        <fullName evidence="7">M23ase beta-sheet core domain-containing protein</fullName>
    </recommendedName>
</protein>
<dbReference type="EMBL" id="NHSJ01000123">
    <property type="protein sequence ID" value="PPQ27539.1"/>
    <property type="molecule type" value="Genomic_DNA"/>
</dbReference>
<dbReference type="InterPro" id="IPR050570">
    <property type="entry name" value="Cell_wall_metabolism_enzyme"/>
</dbReference>
<dbReference type="SUPFAM" id="SSF51261">
    <property type="entry name" value="Duplicated hybrid motif"/>
    <property type="match status" value="1"/>
</dbReference>
<evidence type="ECO:0000256" key="3">
    <source>
        <dbReference type="ARBA" id="ARBA00022723"/>
    </source>
</evidence>
<evidence type="ECO:0000313" key="8">
    <source>
        <dbReference type="EMBL" id="PPQ27539.1"/>
    </source>
</evidence>
<proteinExistence type="predicted"/>
<dbReference type="CDD" id="cd12797">
    <property type="entry name" value="M23_peptidase"/>
    <property type="match status" value="1"/>
</dbReference>
<dbReference type="GO" id="GO:0046872">
    <property type="term" value="F:metal ion binding"/>
    <property type="evidence" value="ECO:0007669"/>
    <property type="project" value="UniProtKB-KW"/>
</dbReference>
<dbReference type="FunFam" id="2.70.70.10:FF:000006">
    <property type="entry name" value="M23 family peptidase"/>
    <property type="match status" value="1"/>
</dbReference>
<reference evidence="8 9" key="1">
    <citation type="journal article" date="2018" name="Arch. Microbiol.">
        <title>New insights into the metabolic potential of the phototrophic purple bacterium Rhodopila globiformis DSM 161(T) from its draft genome sequence and evidence for a vanadium-dependent nitrogenase.</title>
        <authorList>
            <person name="Imhoff J.F."/>
            <person name="Rahn T."/>
            <person name="Kunzel S."/>
            <person name="Neulinger S.C."/>
        </authorList>
    </citation>
    <scope>NUCLEOTIDE SEQUENCE [LARGE SCALE GENOMIC DNA]</scope>
    <source>
        <strain evidence="8 9">DSM 16996</strain>
    </source>
</reference>
<accession>A0A2S6MYW5</accession>